<dbReference type="EMBL" id="JACXVP010000001">
    <property type="protein sequence ID" value="KAG5629335.1"/>
    <property type="molecule type" value="Genomic_DNA"/>
</dbReference>
<keyword evidence="2" id="KW-1185">Reference proteome</keyword>
<accession>A0A9J6AZ27</accession>
<evidence type="ECO:0000313" key="1">
    <source>
        <dbReference type="EMBL" id="KAG5629335.1"/>
    </source>
</evidence>
<protein>
    <submittedName>
        <fullName evidence="1">Uncharacterized protein</fullName>
    </submittedName>
</protein>
<reference evidence="1 2" key="1">
    <citation type="submission" date="2020-09" db="EMBL/GenBank/DDBJ databases">
        <title>De no assembly of potato wild relative species, Solanum commersonii.</title>
        <authorList>
            <person name="Cho K."/>
        </authorList>
    </citation>
    <scope>NUCLEOTIDE SEQUENCE [LARGE SCALE GENOMIC DNA]</scope>
    <source>
        <strain evidence="1">LZ3.2</strain>
        <tissue evidence="1">Leaf</tissue>
    </source>
</reference>
<gene>
    <name evidence="1" type="ORF">H5410_001052</name>
</gene>
<proteinExistence type="predicted"/>
<sequence length="73" mass="8210">MNVVIRRFMVVSLAEGCEMSVKGVWGRSELDGRGDERTKAQSRKIKGNSRQLMYYFLGKGGNILGFNSNRPIV</sequence>
<organism evidence="1 2">
    <name type="scientific">Solanum commersonii</name>
    <name type="common">Commerson's wild potato</name>
    <name type="synonym">Commerson's nightshade</name>
    <dbReference type="NCBI Taxonomy" id="4109"/>
    <lineage>
        <taxon>Eukaryota</taxon>
        <taxon>Viridiplantae</taxon>
        <taxon>Streptophyta</taxon>
        <taxon>Embryophyta</taxon>
        <taxon>Tracheophyta</taxon>
        <taxon>Spermatophyta</taxon>
        <taxon>Magnoliopsida</taxon>
        <taxon>eudicotyledons</taxon>
        <taxon>Gunneridae</taxon>
        <taxon>Pentapetalae</taxon>
        <taxon>asterids</taxon>
        <taxon>lamiids</taxon>
        <taxon>Solanales</taxon>
        <taxon>Solanaceae</taxon>
        <taxon>Solanoideae</taxon>
        <taxon>Solaneae</taxon>
        <taxon>Solanum</taxon>
    </lineage>
</organism>
<evidence type="ECO:0000313" key="2">
    <source>
        <dbReference type="Proteomes" id="UP000824120"/>
    </source>
</evidence>
<name>A0A9J6AZ27_SOLCO</name>
<comment type="caution">
    <text evidence="1">The sequence shown here is derived from an EMBL/GenBank/DDBJ whole genome shotgun (WGS) entry which is preliminary data.</text>
</comment>
<dbReference type="Proteomes" id="UP000824120">
    <property type="component" value="Chromosome 1"/>
</dbReference>
<dbReference type="AlphaFoldDB" id="A0A9J6AZ27"/>